<organism evidence="2 3">
    <name type="scientific">Neisseria animalis</name>
    <dbReference type="NCBI Taxonomy" id="492"/>
    <lineage>
        <taxon>Bacteria</taxon>
        <taxon>Pseudomonadati</taxon>
        <taxon>Pseudomonadota</taxon>
        <taxon>Betaproteobacteria</taxon>
        <taxon>Neisseriales</taxon>
        <taxon>Neisseriaceae</taxon>
        <taxon>Neisseria</taxon>
    </lineage>
</organism>
<keyword evidence="3" id="KW-1185">Reference proteome</keyword>
<name>A0A5P3MQE8_NEIAN</name>
<keyword evidence="1" id="KW-0812">Transmembrane</keyword>
<accession>A0A5P3MQE8</accession>
<keyword evidence="1" id="KW-1133">Transmembrane helix</keyword>
<protein>
    <submittedName>
        <fullName evidence="2">Uncharacterized protein</fullName>
    </submittedName>
</protein>
<sequence length="102" mass="11993">MPCRTMCTVCGFAALSHSYFIRLYNIVLYLIKNVVCIFRLLFELLELVRAVWSGNERPSANCIFGNVQTAFVYLKKVIRACGWLRQAMRAVLRWCPSRYRHR</sequence>
<reference evidence="2 3" key="1">
    <citation type="submission" date="2018-08" db="EMBL/GenBank/DDBJ databases">
        <title>Neisseria animalis ATCC 49930 complete genome.</title>
        <authorList>
            <person name="Veseli I.A."/>
            <person name="Mascarenhas dos Santos A.C."/>
            <person name="Buttler R."/>
            <person name="Pombert J.-F."/>
        </authorList>
    </citation>
    <scope>NUCLEOTIDE SEQUENCE [LARGE SCALE GENOMIC DNA]</scope>
    <source>
        <strain evidence="2 3">ATCC 49930</strain>
    </source>
</reference>
<dbReference type="Proteomes" id="UP000325536">
    <property type="component" value="Chromosome"/>
</dbReference>
<dbReference type="AlphaFoldDB" id="A0A5P3MQE8"/>
<evidence type="ECO:0000313" key="2">
    <source>
        <dbReference type="EMBL" id="QEY23660.1"/>
    </source>
</evidence>
<evidence type="ECO:0000256" key="1">
    <source>
        <dbReference type="SAM" id="Phobius"/>
    </source>
</evidence>
<dbReference type="EMBL" id="CP031699">
    <property type="protein sequence ID" value="QEY23660.1"/>
    <property type="molecule type" value="Genomic_DNA"/>
</dbReference>
<feature type="transmembrane region" description="Helical" evidence="1">
    <location>
        <begin position="23"/>
        <end position="42"/>
    </location>
</feature>
<evidence type="ECO:0000313" key="3">
    <source>
        <dbReference type="Proteomes" id="UP000325536"/>
    </source>
</evidence>
<gene>
    <name evidence="2" type="ORF">D0T90_03380</name>
</gene>
<keyword evidence="1" id="KW-0472">Membrane</keyword>
<proteinExistence type="predicted"/>
<dbReference type="KEGG" id="naq:D0T90_03380"/>